<dbReference type="InterPro" id="IPR008258">
    <property type="entry name" value="Transglycosylase_SLT_dom_1"/>
</dbReference>
<proteinExistence type="inferred from homology"/>
<dbReference type="EMBL" id="JADKBR010000011">
    <property type="protein sequence ID" value="MBK8890654.1"/>
    <property type="molecule type" value="Genomic_DNA"/>
</dbReference>
<reference evidence="4" key="1">
    <citation type="submission" date="2020-10" db="EMBL/GenBank/DDBJ databases">
        <title>Connecting structure to function with the recovery of over 1000 high-quality activated sludge metagenome-assembled genomes encoding full-length rRNA genes using long-read sequencing.</title>
        <authorList>
            <person name="Singleton C.M."/>
            <person name="Petriglieri F."/>
            <person name="Kristensen J.M."/>
            <person name="Kirkegaard R.H."/>
            <person name="Michaelsen T.Y."/>
            <person name="Andersen M.H."/>
            <person name="Karst S.M."/>
            <person name="Dueholm M.S."/>
            <person name="Nielsen P.H."/>
            <person name="Albertsen M."/>
        </authorList>
    </citation>
    <scope>NUCLEOTIDE SEQUENCE</scope>
    <source>
        <strain evidence="4">OdNE_18-Q3-R46-58_BAT3C.305</strain>
    </source>
</reference>
<dbReference type="GO" id="GO:0000270">
    <property type="term" value="P:peptidoglycan metabolic process"/>
    <property type="evidence" value="ECO:0007669"/>
    <property type="project" value="InterPro"/>
</dbReference>
<dbReference type="Pfam" id="PF08238">
    <property type="entry name" value="Sel1"/>
    <property type="match status" value="2"/>
</dbReference>
<dbReference type="AlphaFoldDB" id="A0A9D7LQK1"/>
<evidence type="ECO:0000256" key="2">
    <source>
        <dbReference type="SAM" id="SignalP"/>
    </source>
</evidence>
<evidence type="ECO:0000259" key="3">
    <source>
        <dbReference type="Pfam" id="PF01464"/>
    </source>
</evidence>
<dbReference type="PROSITE" id="PS00922">
    <property type="entry name" value="TRANSGLYCOSYLASE"/>
    <property type="match status" value="1"/>
</dbReference>
<dbReference type="SUPFAM" id="SSF81901">
    <property type="entry name" value="HCP-like"/>
    <property type="match status" value="1"/>
</dbReference>
<comment type="similarity">
    <text evidence="1">Belongs to the transglycosylase Slt family.</text>
</comment>
<comment type="caution">
    <text evidence="4">The sequence shown here is derived from an EMBL/GenBank/DDBJ whole genome shotgun (WGS) entry which is preliminary data.</text>
</comment>
<name>A0A9D7LQK1_9RHOO</name>
<dbReference type="Gene3D" id="1.10.530.10">
    <property type="match status" value="1"/>
</dbReference>
<feature type="domain" description="Transglycosylase SLT" evidence="3">
    <location>
        <begin position="155"/>
        <end position="250"/>
    </location>
</feature>
<evidence type="ECO:0000313" key="5">
    <source>
        <dbReference type="Proteomes" id="UP000808146"/>
    </source>
</evidence>
<feature type="chain" id="PRO_5038692564" evidence="2">
    <location>
        <begin position="32"/>
        <end position="296"/>
    </location>
</feature>
<organism evidence="4 5">
    <name type="scientific">Candidatus Dechloromonas phosphorivorans</name>
    <dbReference type="NCBI Taxonomy" id="2899244"/>
    <lineage>
        <taxon>Bacteria</taxon>
        <taxon>Pseudomonadati</taxon>
        <taxon>Pseudomonadota</taxon>
        <taxon>Betaproteobacteria</taxon>
        <taxon>Rhodocyclales</taxon>
        <taxon>Azonexaceae</taxon>
        <taxon>Dechloromonas</taxon>
    </lineage>
</organism>
<evidence type="ECO:0000256" key="1">
    <source>
        <dbReference type="ARBA" id="ARBA00007734"/>
    </source>
</evidence>
<accession>A0A9D7LQK1</accession>
<dbReference type="GO" id="GO:0016020">
    <property type="term" value="C:membrane"/>
    <property type="evidence" value="ECO:0007669"/>
    <property type="project" value="InterPro"/>
</dbReference>
<dbReference type="InterPro" id="IPR000189">
    <property type="entry name" value="Transglyc_AS"/>
</dbReference>
<evidence type="ECO:0000313" key="4">
    <source>
        <dbReference type="EMBL" id="MBK8890654.1"/>
    </source>
</evidence>
<dbReference type="InterPro" id="IPR006597">
    <property type="entry name" value="Sel1-like"/>
</dbReference>
<dbReference type="SUPFAM" id="SSF53955">
    <property type="entry name" value="Lysozyme-like"/>
    <property type="match status" value="1"/>
</dbReference>
<dbReference type="PANTHER" id="PTHR37423:SF2">
    <property type="entry name" value="MEMBRANE-BOUND LYTIC MUREIN TRANSGLYCOSYLASE C"/>
    <property type="match status" value="1"/>
</dbReference>
<sequence>MKQSRFNQTRPQPWLLCALVATITFSGPAKAESAKNQTAVALRIEARGYEIGNTATRDPAKAARLYCEAARLGDVEAQYNLGWMYANGRGVRRDDATAAYFFAMAAKQGDAVSQRMLRQVGDSGSTVPECLFDIDGRDMFARAAPDRRKVMELVLKLAPEYGVYPLLAMAVIRAESNFNPGAVSPKNAQGLMQLIPQTAERFNVKQPFDPEQNIRGGLSYLRWLLAYFKGDVTLVAAAYNAGEGAVNRHAGIPPYAETQGYVKRIREMFKRDDHPYDPAVTDPSPDLARIASRRLM</sequence>
<dbReference type="GO" id="GO:0008933">
    <property type="term" value="F:peptidoglycan lytic transglycosylase activity"/>
    <property type="evidence" value="ECO:0007669"/>
    <property type="project" value="InterPro"/>
</dbReference>
<keyword evidence="2" id="KW-0732">Signal</keyword>
<feature type="signal peptide" evidence="2">
    <location>
        <begin position="1"/>
        <end position="31"/>
    </location>
</feature>
<dbReference type="Pfam" id="PF01464">
    <property type="entry name" value="SLT"/>
    <property type="match status" value="1"/>
</dbReference>
<dbReference type="InterPro" id="IPR011990">
    <property type="entry name" value="TPR-like_helical_dom_sf"/>
</dbReference>
<gene>
    <name evidence="4" type="ORF">IPN75_09750</name>
</gene>
<dbReference type="Proteomes" id="UP000808146">
    <property type="component" value="Unassembled WGS sequence"/>
</dbReference>
<protein>
    <submittedName>
        <fullName evidence="4">Transglycosylase SLT domain-containing protein</fullName>
    </submittedName>
</protein>
<dbReference type="SMART" id="SM00671">
    <property type="entry name" value="SEL1"/>
    <property type="match status" value="2"/>
</dbReference>
<dbReference type="InterPro" id="IPR023346">
    <property type="entry name" value="Lysozyme-like_dom_sf"/>
</dbReference>
<dbReference type="Gene3D" id="1.25.40.10">
    <property type="entry name" value="Tetratricopeptide repeat domain"/>
    <property type="match status" value="1"/>
</dbReference>
<dbReference type="PANTHER" id="PTHR37423">
    <property type="entry name" value="SOLUBLE LYTIC MUREIN TRANSGLYCOSYLASE-RELATED"/>
    <property type="match status" value="1"/>
</dbReference>
<dbReference type="CDD" id="cd16896">
    <property type="entry name" value="LT_Slt70-like"/>
    <property type="match status" value="1"/>
</dbReference>